<reference evidence="2 3" key="1">
    <citation type="submission" date="2015-01" db="EMBL/GenBank/DDBJ databases">
        <title>Evolution of Trichinella species and genotypes.</title>
        <authorList>
            <person name="Korhonen P.K."/>
            <person name="Edoardo P."/>
            <person name="Giuseppe L.R."/>
            <person name="Gasser R.B."/>
        </authorList>
    </citation>
    <scope>NUCLEOTIDE SEQUENCE [LARGE SCALE GENOMIC DNA]</scope>
    <source>
        <strain evidence="2">ISS1029</strain>
    </source>
</reference>
<organism evidence="2 3">
    <name type="scientific">Trichinella zimbabwensis</name>
    <dbReference type="NCBI Taxonomy" id="268475"/>
    <lineage>
        <taxon>Eukaryota</taxon>
        <taxon>Metazoa</taxon>
        <taxon>Ecdysozoa</taxon>
        <taxon>Nematoda</taxon>
        <taxon>Enoplea</taxon>
        <taxon>Dorylaimia</taxon>
        <taxon>Trichinellida</taxon>
        <taxon>Trichinellidae</taxon>
        <taxon>Trichinella</taxon>
    </lineage>
</organism>
<name>A0A0V1GQF0_9BILA</name>
<evidence type="ECO:0000313" key="2">
    <source>
        <dbReference type="EMBL" id="KRZ00306.1"/>
    </source>
</evidence>
<comment type="caution">
    <text evidence="2">The sequence shown here is derived from an EMBL/GenBank/DDBJ whole genome shotgun (WGS) entry which is preliminary data.</text>
</comment>
<protein>
    <submittedName>
        <fullName evidence="2">Uncharacterized protein</fullName>
    </submittedName>
</protein>
<dbReference type="Proteomes" id="UP000055024">
    <property type="component" value="Unassembled WGS sequence"/>
</dbReference>
<proteinExistence type="predicted"/>
<gene>
    <name evidence="2" type="ORF">T11_3889</name>
</gene>
<keyword evidence="3" id="KW-1185">Reference proteome</keyword>
<sequence length="154" mass="16902">MGQWCATEACRNVAVCLFPTGLPPLQVVELVALLLDEVSELRLSSERWKSAIASAFSQIKRWKAVKSDRNFSSAFTSLSHSSLLAAACILPHCCQRIEVVSGRCDQRSSQLVVTAGGDRKQFEYQSHHRTCTASRSVPGASALPTRSRHSRRTG</sequence>
<feature type="region of interest" description="Disordered" evidence="1">
    <location>
        <begin position="133"/>
        <end position="154"/>
    </location>
</feature>
<accession>A0A0V1GQF0</accession>
<evidence type="ECO:0000256" key="1">
    <source>
        <dbReference type="SAM" id="MobiDB-lite"/>
    </source>
</evidence>
<evidence type="ECO:0000313" key="3">
    <source>
        <dbReference type="Proteomes" id="UP000055024"/>
    </source>
</evidence>
<dbReference type="AlphaFoldDB" id="A0A0V1GQF0"/>
<dbReference type="EMBL" id="JYDP01000519">
    <property type="protein sequence ID" value="KRZ00306.1"/>
    <property type="molecule type" value="Genomic_DNA"/>
</dbReference>